<dbReference type="Proteomes" id="UP000314294">
    <property type="component" value="Unassembled WGS sequence"/>
</dbReference>
<keyword evidence="3" id="KW-1185">Reference proteome</keyword>
<keyword evidence="2" id="KW-0489">Methyltransferase</keyword>
<evidence type="ECO:0000256" key="1">
    <source>
        <dbReference type="SAM" id="MobiDB-lite"/>
    </source>
</evidence>
<proteinExistence type="predicted"/>
<feature type="region of interest" description="Disordered" evidence="1">
    <location>
        <begin position="1"/>
        <end position="22"/>
    </location>
</feature>
<evidence type="ECO:0000313" key="2">
    <source>
        <dbReference type="EMBL" id="TNN30418.1"/>
    </source>
</evidence>
<evidence type="ECO:0000313" key="3">
    <source>
        <dbReference type="Proteomes" id="UP000314294"/>
    </source>
</evidence>
<reference evidence="2 3" key="1">
    <citation type="submission" date="2019-03" db="EMBL/GenBank/DDBJ databases">
        <title>First draft genome of Liparis tanakae, snailfish: a comprehensive survey of snailfish specific genes.</title>
        <authorList>
            <person name="Kim W."/>
            <person name="Song I."/>
            <person name="Jeong J.-H."/>
            <person name="Kim D."/>
            <person name="Kim S."/>
            <person name="Ryu S."/>
            <person name="Song J.Y."/>
            <person name="Lee S.K."/>
        </authorList>
    </citation>
    <scope>NUCLEOTIDE SEQUENCE [LARGE SCALE GENOMIC DNA]</scope>
    <source>
        <tissue evidence="2">Muscle</tissue>
    </source>
</reference>
<keyword evidence="2" id="KW-0808">Transferase</keyword>
<organism evidence="2 3">
    <name type="scientific">Liparis tanakae</name>
    <name type="common">Tanaka's snailfish</name>
    <dbReference type="NCBI Taxonomy" id="230148"/>
    <lineage>
        <taxon>Eukaryota</taxon>
        <taxon>Metazoa</taxon>
        <taxon>Chordata</taxon>
        <taxon>Craniata</taxon>
        <taxon>Vertebrata</taxon>
        <taxon>Euteleostomi</taxon>
        <taxon>Actinopterygii</taxon>
        <taxon>Neopterygii</taxon>
        <taxon>Teleostei</taxon>
        <taxon>Neoteleostei</taxon>
        <taxon>Acanthomorphata</taxon>
        <taxon>Eupercaria</taxon>
        <taxon>Perciformes</taxon>
        <taxon>Cottioidei</taxon>
        <taxon>Cottales</taxon>
        <taxon>Liparidae</taxon>
        <taxon>Liparis</taxon>
    </lineage>
</organism>
<gene>
    <name evidence="2" type="primary">prmt7_0</name>
    <name evidence="2" type="ORF">EYF80_059431</name>
</gene>
<protein>
    <submittedName>
        <fullName evidence="2">Protein arginine N-methyltransferase 7</fullName>
    </submittedName>
</protein>
<sequence>MKTFCGGTDPNTGAPDRPEDSEEYDYHQEIARYPLPFAPSRVRARAWMLRLRLPGVGELRSPDGSSRTSITSCFADMLHDSDRVFRPMAEAARLIVEKNGFSEKIKIINKHSTQVTVGTGEAAPPGHAQDTQGFDLCVCV</sequence>
<name>A0A4Z2ENP3_9TELE</name>
<dbReference type="GO" id="GO:0008168">
    <property type="term" value="F:methyltransferase activity"/>
    <property type="evidence" value="ECO:0007669"/>
    <property type="project" value="UniProtKB-KW"/>
</dbReference>
<dbReference type="EMBL" id="SRLO01004504">
    <property type="protein sequence ID" value="TNN30418.1"/>
    <property type="molecule type" value="Genomic_DNA"/>
</dbReference>
<dbReference type="GO" id="GO:0032259">
    <property type="term" value="P:methylation"/>
    <property type="evidence" value="ECO:0007669"/>
    <property type="project" value="UniProtKB-KW"/>
</dbReference>
<accession>A0A4Z2ENP3</accession>
<comment type="caution">
    <text evidence="2">The sequence shown here is derived from an EMBL/GenBank/DDBJ whole genome shotgun (WGS) entry which is preliminary data.</text>
</comment>
<dbReference type="Gene3D" id="3.40.50.150">
    <property type="entry name" value="Vaccinia Virus protein VP39"/>
    <property type="match status" value="1"/>
</dbReference>
<dbReference type="InterPro" id="IPR029063">
    <property type="entry name" value="SAM-dependent_MTases_sf"/>
</dbReference>
<dbReference type="AlphaFoldDB" id="A0A4Z2ENP3"/>
<dbReference type="OrthoDB" id="412876at2759"/>